<protein>
    <submittedName>
        <fullName evidence="2">Uncharacterized protein</fullName>
    </submittedName>
</protein>
<proteinExistence type="predicted"/>
<reference evidence="2" key="2">
    <citation type="submission" date="2021-03" db="UniProtKB">
        <authorList>
            <consortium name="EnsemblPlants"/>
        </authorList>
    </citation>
    <scope>IDENTIFICATION</scope>
</reference>
<reference evidence="2" key="1">
    <citation type="submission" date="2018-11" db="EMBL/GenBank/DDBJ databases">
        <authorList>
            <person name="Grassa J C."/>
        </authorList>
    </citation>
    <scope>NUCLEOTIDE SEQUENCE [LARGE SCALE GENOMIC DNA]</scope>
</reference>
<evidence type="ECO:0000313" key="3">
    <source>
        <dbReference type="Proteomes" id="UP000596661"/>
    </source>
</evidence>
<keyword evidence="3" id="KW-1185">Reference proteome</keyword>
<accession>A0A803PHX0</accession>
<dbReference type="EMBL" id="UZAU01000362">
    <property type="status" value="NOT_ANNOTATED_CDS"/>
    <property type="molecule type" value="Genomic_DNA"/>
</dbReference>
<dbReference type="Gramene" id="evm.model.04.550">
    <property type="protein sequence ID" value="cds.evm.model.04.550"/>
    <property type="gene ID" value="evm.TU.04.550"/>
</dbReference>
<dbReference type="Pfam" id="PF08284">
    <property type="entry name" value="RVP_2"/>
    <property type="match status" value="1"/>
</dbReference>
<sequence>MPAPEVQMAPSSVMQVGPAFVANRMEPLYERFCKQAPPVFLGALRDVGVVECIQESRWTQIISGATGPPTSGYGRGGSDSTSDQKIKVPPASGGSSQNKKTDAEANPSVVTCQLLVNNSYYSILFDSKATYSYVAATVTDKLGKQVLSGDNHLSH</sequence>
<evidence type="ECO:0000313" key="2">
    <source>
        <dbReference type="EnsemblPlants" id="cds.evm.model.04.550"/>
    </source>
</evidence>
<dbReference type="AlphaFoldDB" id="A0A803PHX0"/>
<name>A0A803PHX0_CANSA</name>
<organism evidence="2 3">
    <name type="scientific">Cannabis sativa</name>
    <name type="common">Hemp</name>
    <name type="synonym">Marijuana</name>
    <dbReference type="NCBI Taxonomy" id="3483"/>
    <lineage>
        <taxon>Eukaryota</taxon>
        <taxon>Viridiplantae</taxon>
        <taxon>Streptophyta</taxon>
        <taxon>Embryophyta</taxon>
        <taxon>Tracheophyta</taxon>
        <taxon>Spermatophyta</taxon>
        <taxon>Magnoliopsida</taxon>
        <taxon>eudicotyledons</taxon>
        <taxon>Gunneridae</taxon>
        <taxon>Pentapetalae</taxon>
        <taxon>rosids</taxon>
        <taxon>fabids</taxon>
        <taxon>Rosales</taxon>
        <taxon>Cannabaceae</taxon>
        <taxon>Cannabis</taxon>
    </lineage>
</organism>
<evidence type="ECO:0000256" key="1">
    <source>
        <dbReference type="SAM" id="MobiDB-lite"/>
    </source>
</evidence>
<dbReference type="Proteomes" id="UP000596661">
    <property type="component" value="Chromosome 4"/>
</dbReference>
<feature type="region of interest" description="Disordered" evidence="1">
    <location>
        <begin position="62"/>
        <end position="104"/>
    </location>
</feature>
<dbReference type="EnsemblPlants" id="evm.model.04.550">
    <property type="protein sequence ID" value="cds.evm.model.04.550"/>
    <property type="gene ID" value="evm.TU.04.550"/>
</dbReference>